<keyword evidence="2" id="KW-1185">Reference proteome</keyword>
<name>A0A2W7QF17_9BACT</name>
<evidence type="ECO:0000313" key="2">
    <source>
        <dbReference type="Proteomes" id="UP000248882"/>
    </source>
</evidence>
<comment type="caution">
    <text evidence="1">The sequence shown here is derived from an EMBL/GenBank/DDBJ whole genome shotgun (WGS) entry which is preliminary data.</text>
</comment>
<dbReference type="RefSeq" id="WP_111323479.1">
    <property type="nucleotide sequence ID" value="NZ_QKZT01000038.1"/>
</dbReference>
<proteinExistence type="predicted"/>
<sequence length="105" mass="12128">MESTTTEFKPTPSYHGMIRMAQRGISKNAVQKVIDTGRIIHKQSLKFFYVPKSQTRDWLPGDQDAVSDLVVITDLNVREIITCYKNSEAVHQIKKKPKRLRKKNV</sequence>
<dbReference type="InterPro" id="IPR025354">
    <property type="entry name" value="DUF4258"/>
</dbReference>
<dbReference type="EMBL" id="QKZT01000038">
    <property type="protein sequence ID" value="PZX45996.1"/>
    <property type="molecule type" value="Genomic_DNA"/>
</dbReference>
<evidence type="ECO:0000313" key="1">
    <source>
        <dbReference type="EMBL" id="PZX45996.1"/>
    </source>
</evidence>
<protein>
    <submittedName>
        <fullName evidence="1">Uncharacterized protein DUF4258</fullName>
    </submittedName>
</protein>
<reference evidence="1 2" key="1">
    <citation type="submission" date="2018-06" db="EMBL/GenBank/DDBJ databases">
        <title>Genomic Encyclopedia of Archaeal and Bacterial Type Strains, Phase II (KMG-II): from individual species to whole genera.</title>
        <authorList>
            <person name="Goeker M."/>
        </authorList>
    </citation>
    <scope>NUCLEOTIDE SEQUENCE [LARGE SCALE GENOMIC DNA]</scope>
    <source>
        <strain evidence="1 2">DSM 19830</strain>
    </source>
</reference>
<gene>
    <name evidence="1" type="ORF">LV85_04402</name>
</gene>
<organism evidence="1 2">
    <name type="scientific">Algoriphagus chordae</name>
    <dbReference type="NCBI Taxonomy" id="237019"/>
    <lineage>
        <taxon>Bacteria</taxon>
        <taxon>Pseudomonadati</taxon>
        <taxon>Bacteroidota</taxon>
        <taxon>Cytophagia</taxon>
        <taxon>Cytophagales</taxon>
        <taxon>Cyclobacteriaceae</taxon>
        <taxon>Algoriphagus</taxon>
    </lineage>
</organism>
<dbReference type="Pfam" id="PF14076">
    <property type="entry name" value="DUF4258"/>
    <property type="match status" value="1"/>
</dbReference>
<accession>A0A2W7QF17</accession>
<dbReference type="Proteomes" id="UP000248882">
    <property type="component" value="Unassembled WGS sequence"/>
</dbReference>
<dbReference type="OrthoDB" id="840410at2"/>
<dbReference type="AlphaFoldDB" id="A0A2W7QF17"/>